<dbReference type="EMBL" id="JAIVEX010000004">
    <property type="protein sequence ID" value="MDB0521779.1"/>
    <property type="molecule type" value="Genomic_DNA"/>
</dbReference>
<dbReference type="SUPFAM" id="SSF54593">
    <property type="entry name" value="Glyoxalase/Bleomycin resistance protein/Dihydroxybiphenyl dioxygenase"/>
    <property type="match status" value="1"/>
</dbReference>
<accession>A0AAE3NIU9</accession>
<protein>
    <recommendedName>
        <fullName evidence="3">VOC domain-containing protein</fullName>
    </recommendedName>
</protein>
<comment type="caution">
    <text evidence="1">The sequence shown here is derived from an EMBL/GenBank/DDBJ whole genome shotgun (WGS) entry which is preliminary data.</text>
</comment>
<evidence type="ECO:0000313" key="2">
    <source>
        <dbReference type="Proteomes" id="UP001143674"/>
    </source>
</evidence>
<dbReference type="Gene3D" id="3.10.180.10">
    <property type="entry name" value="2,3-Dihydroxybiphenyl 1,2-Dioxygenase, domain 1"/>
    <property type="match status" value="1"/>
</dbReference>
<organism evidence="1 2">
    <name type="scientific">Ralstonia solanacearum</name>
    <name type="common">Pseudomonas solanacearum</name>
    <dbReference type="NCBI Taxonomy" id="305"/>
    <lineage>
        <taxon>Bacteria</taxon>
        <taxon>Pseudomonadati</taxon>
        <taxon>Pseudomonadota</taxon>
        <taxon>Betaproteobacteria</taxon>
        <taxon>Burkholderiales</taxon>
        <taxon>Burkholderiaceae</taxon>
        <taxon>Ralstonia</taxon>
        <taxon>Ralstonia solanacearum species complex</taxon>
    </lineage>
</organism>
<dbReference type="InterPro" id="IPR029068">
    <property type="entry name" value="Glyas_Bleomycin-R_OHBP_Dase"/>
</dbReference>
<dbReference type="RefSeq" id="WP_184851460.1">
    <property type="nucleotide sequence ID" value="NZ_JABZEH010000002.1"/>
</dbReference>
<gene>
    <name evidence="1" type="ORF">LBW55_09155</name>
</gene>
<reference evidence="1" key="1">
    <citation type="submission" date="2021-09" db="EMBL/GenBank/DDBJ databases">
        <title>Genomic analysis of Ralstonia spp.</title>
        <authorList>
            <person name="Aburjaile F."/>
            <person name="Ariute J.C."/>
            <person name="Pais A.K.L."/>
            <person name="Albuquerque G.M.R."/>
            <person name="Silva A.M.F."/>
            <person name="Brenig B."/>
            <person name="Azevedo V."/>
            <person name="Matiuzzi M."/>
            <person name="Ramos R."/>
            <person name="Goes-Neto A."/>
            <person name="Soares S."/>
            <person name="Iseppon A.M.B."/>
            <person name="Souza E."/>
            <person name="Gama M."/>
        </authorList>
    </citation>
    <scope>NUCLEOTIDE SEQUENCE</scope>
    <source>
        <strain evidence="1">B4</strain>
    </source>
</reference>
<evidence type="ECO:0008006" key="3">
    <source>
        <dbReference type="Google" id="ProtNLM"/>
    </source>
</evidence>
<evidence type="ECO:0000313" key="1">
    <source>
        <dbReference type="EMBL" id="MDB0521779.1"/>
    </source>
</evidence>
<name>A0AAE3NIU9_RALSL</name>
<dbReference type="AlphaFoldDB" id="A0AAE3NIU9"/>
<dbReference type="Proteomes" id="UP001143674">
    <property type="component" value="Unassembled WGS sequence"/>
</dbReference>
<sequence length="122" mass="13844">MKNIVYVPSKNTDESVAFYVDELRLLELSEDLGMGSILLRYVRSSDFYLMLSPEVVGNASGMPIFSIGVEDCDKEFLRLKDISFRNGAGIIEPFGVIEYPLGKFFKLRDPAGNVLSLYEWYI</sequence>
<proteinExistence type="predicted"/>